<keyword evidence="7" id="KW-0750">Starch biosynthesis</keyword>
<evidence type="ECO:0000313" key="11">
    <source>
        <dbReference type="EMBL" id="GBF95473.1"/>
    </source>
</evidence>
<comment type="caution">
    <text evidence="11">The sequence shown here is derived from an EMBL/GenBank/DDBJ whole genome shotgun (WGS) entry which is preliminary data.</text>
</comment>
<feature type="domain" description="Carbohydrate binding module family 25" evidence="10">
    <location>
        <begin position="273"/>
        <end position="363"/>
    </location>
</feature>
<evidence type="ECO:0000256" key="1">
    <source>
        <dbReference type="ARBA" id="ARBA00001478"/>
    </source>
</evidence>
<accession>A0A2V0PC49</accession>
<keyword evidence="5" id="KW-0328">Glycosyltransferase</keyword>
<dbReference type="EMBL" id="BDRX01000065">
    <property type="protein sequence ID" value="GBF95473.1"/>
    <property type="molecule type" value="Genomic_DNA"/>
</dbReference>
<feature type="compositionally biased region" description="Basic and acidic residues" evidence="9">
    <location>
        <begin position="228"/>
        <end position="242"/>
    </location>
</feature>
<dbReference type="AlphaFoldDB" id="A0A2V0PC49"/>
<feature type="compositionally biased region" description="Low complexity" evidence="9">
    <location>
        <begin position="167"/>
        <end position="199"/>
    </location>
</feature>
<dbReference type="SMART" id="SM01066">
    <property type="entry name" value="CBM_25"/>
    <property type="match status" value="3"/>
</dbReference>
<dbReference type="Proteomes" id="UP000247498">
    <property type="component" value="Unassembled WGS sequence"/>
</dbReference>
<feature type="domain" description="Carbohydrate binding module family 25" evidence="10">
    <location>
        <begin position="631"/>
        <end position="718"/>
    </location>
</feature>
<dbReference type="SUPFAM" id="SSF53756">
    <property type="entry name" value="UDP-Glycosyltransferase/glycogen phosphorylase"/>
    <property type="match status" value="1"/>
</dbReference>
<evidence type="ECO:0000256" key="4">
    <source>
        <dbReference type="ARBA" id="ARBA00012588"/>
    </source>
</evidence>
<evidence type="ECO:0000256" key="2">
    <source>
        <dbReference type="ARBA" id="ARBA00004727"/>
    </source>
</evidence>
<proteinExistence type="inferred from homology"/>
<feature type="domain" description="Carbohydrate binding module family 25" evidence="10">
    <location>
        <begin position="457"/>
        <end position="553"/>
    </location>
</feature>
<comment type="pathway">
    <text evidence="2">Glycan biosynthesis; starch biosynthesis.</text>
</comment>
<feature type="compositionally biased region" description="Basic and acidic residues" evidence="9">
    <location>
        <begin position="200"/>
        <end position="220"/>
    </location>
</feature>
<evidence type="ECO:0000256" key="7">
    <source>
        <dbReference type="ARBA" id="ARBA00022922"/>
    </source>
</evidence>
<evidence type="ECO:0000256" key="5">
    <source>
        <dbReference type="ARBA" id="ARBA00022676"/>
    </source>
</evidence>
<dbReference type="GO" id="GO:0004373">
    <property type="term" value="F:alpha-1,4-glucan glucosyltransferase (UDP-glucose donor) activity"/>
    <property type="evidence" value="ECO:0007669"/>
    <property type="project" value="InterPro"/>
</dbReference>
<dbReference type="Pfam" id="PF08323">
    <property type="entry name" value="Glyco_transf_5"/>
    <property type="match status" value="1"/>
</dbReference>
<dbReference type="STRING" id="307507.A0A2V0PC49"/>
<feature type="coiled-coil region" evidence="8">
    <location>
        <begin position="372"/>
        <end position="412"/>
    </location>
</feature>
<evidence type="ECO:0000256" key="3">
    <source>
        <dbReference type="ARBA" id="ARBA00010281"/>
    </source>
</evidence>
<gene>
    <name evidence="11" type="ORF">Rsub_07823</name>
</gene>
<keyword evidence="6 11" id="KW-0808">Transferase</keyword>
<dbReference type="InterPro" id="IPR013783">
    <property type="entry name" value="Ig-like_fold"/>
</dbReference>
<feature type="compositionally biased region" description="Gly residues" evidence="9">
    <location>
        <begin position="105"/>
        <end position="120"/>
    </location>
</feature>
<dbReference type="GO" id="GO:2001070">
    <property type="term" value="F:starch binding"/>
    <property type="evidence" value="ECO:0007669"/>
    <property type="project" value="InterPro"/>
</dbReference>
<evidence type="ECO:0000256" key="8">
    <source>
        <dbReference type="SAM" id="Coils"/>
    </source>
</evidence>
<feature type="compositionally biased region" description="Low complexity" evidence="9">
    <location>
        <begin position="144"/>
        <end position="160"/>
    </location>
</feature>
<feature type="region of interest" description="Disordered" evidence="9">
    <location>
        <begin position="91"/>
        <end position="248"/>
    </location>
</feature>
<dbReference type="CDD" id="cd03791">
    <property type="entry name" value="GT5_Glycogen_synthase_DULL1-like"/>
    <property type="match status" value="1"/>
</dbReference>
<dbReference type="GO" id="GO:0019252">
    <property type="term" value="P:starch biosynthetic process"/>
    <property type="evidence" value="ECO:0007669"/>
    <property type="project" value="UniProtKB-UniPathway"/>
</dbReference>
<evidence type="ECO:0000256" key="9">
    <source>
        <dbReference type="SAM" id="MobiDB-lite"/>
    </source>
</evidence>
<reference evidence="11 12" key="1">
    <citation type="journal article" date="2018" name="Sci. Rep.">
        <title>Raphidocelis subcapitata (=Pseudokirchneriella subcapitata) provides an insight into genome evolution and environmental adaptations in the Sphaeropleales.</title>
        <authorList>
            <person name="Suzuki S."/>
            <person name="Yamaguchi H."/>
            <person name="Nakajima N."/>
            <person name="Kawachi M."/>
        </authorList>
    </citation>
    <scope>NUCLEOTIDE SEQUENCE [LARGE SCALE GENOMIC DNA]</scope>
    <source>
        <strain evidence="11 12">NIES-35</strain>
    </source>
</reference>
<dbReference type="Gene3D" id="2.60.40.10">
    <property type="entry name" value="Immunoglobulins"/>
    <property type="match status" value="2"/>
</dbReference>
<dbReference type="GO" id="GO:0009011">
    <property type="term" value="F:alpha-1,4-glucan glucosyltransferase (ADP-glucose donor) activity"/>
    <property type="evidence" value="ECO:0007669"/>
    <property type="project" value="UniProtKB-EC"/>
</dbReference>
<dbReference type="InterPro" id="IPR011835">
    <property type="entry name" value="GS/SS"/>
</dbReference>
<dbReference type="Gene3D" id="3.40.50.2000">
    <property type="entry name" value="Glycogen Phosphorylase B"/>
    <property type="match status" value="2"/>
</dbReference>
<keyword evidence="8" id="KW-0175">Coiled coil</keyword>
<dbReference type="PANTHER" id="PTHR46083:SF5">
    <property type="entry name" value="STARCH SYNTHASE 3, CHLOROPLASTIC_AMYLOPLASTIC"/>
    <property type="match status" value="1"/>
</dbReference>
<comment type="similarity">
    <text evidence="3">Belongs to the glycosyltransferase 1 family. Bacterial/plant glycogen synthase subfamily.</text>
</comment>
<comment type="catalytic activity">
    <reaction evidence="1">
        <text>[(1-&gt;4)-alpha-D-glucosyl](n) + ADP-alpha-D-glucose = [(1-&gt;4)-alpha-D-glucosyl](n+1) + ADP + H(+)</text>
        <dbReference type="Rhea" id="RHEA:18189"/>
        <dbReference type="Rhea" id="RHEA-COMP:9584"/>
        <dbReference type="Rhea" id="RHEA-COMP:9587"/>
        <dbReference type="ChEBI" id="CHEBI:15378"/>
        <dbReference type="ChEBI" id="CHEBI:15444"/>
        <dbReference type="ChEBI" id="CHEBI:57498"/>
        <dbReference type="ChEBI" id="CHEBI:456216"/>
        <dbReference type="EC" id="2.4.1.21"/>
    </reaction>
</comment>
<dbReference type="PANTHER" id="PTHR46083">
    <property type="match status" value="1"/>
</dbReference>
<dbReference type="OrthoDB" id="2018403at2759"/>
<dbReference type="InParanoid" id="A0A2V0PC49"/>
<dbReference type="InterPro" id="IPR001296">
    <property type="entry name" value="Glyco_trans_1"/>
</dbReference>
<dbReference type="InterPro" id="IPR005085">
    <property type="entry name" value="CBM25"/>
</dbReference>
<keyword evidence="12" id="KW-1185">Reference proteome</keyword>
<protein>
    <recommendedName>
        <fullName evidence="4">starch synthase</fullName>
        <ecNumber evidence="4">2.4.1.21</ecNumber>
    </recommendedName>
</protein>
<dbReference type="InterPro" id="IPR013534">
    <property type="entry name" value="Starch_synth_cat_dom"/>
</dbReference>
<evidence type="ECO:0000259" key="10">
    <source>
        <dbReference type="SMART" id="SM01066"/>
    </source>
</evidence>
<dbReference type="Pfam" id="PF00534">
    <property type="entry name" value="Glycos_transf_1"/>
    <property type="match status" value="1"/>
</dbReference>
<feature type="compositionally biased region" description="Low complexity" evidence="9">
    <location>
        <begin position="126"/>
        <end position="135"/>
    </location>
</feature>
<evidence type="ECO:0000256" key="6">
    <source>
        <dbReference type="ARBA" id="ARBA00022679"/>
    </source>
</evidence>
<name>A0A2V0PC49_9CHLO</name>
<dbReference type="HAMAP" id="MF_00484">
    <property type="entry name" value="Glycogen_synth"/>
    <property type="match status" value="1"/>
</dbReference>
<dbReference type="UniPathway" id="UPA00152"/>
<evidence type="ECO:0000313" key="12">
    <source>
        <dbReference type="Proteomes" id="UP000247498"/>
    </source>
</evidence>
<organism evidence="11 12">
    <name type="scientific">Raphidocelis subcapitata</name>
    <dbReference type="NCBI Taxonomy" id="307507"/>
    <lineage>
        <taxon>Eukaryota</taxon>
        <taxon>Viridiplantae</taxon>
        <taxon>Chlorophyta</taxon>
        <taxon>core chlorophytes</taxon>
        <taxon>Chlorophyceae</taxon>
        <taxon>CS clade</taxon>
        <taxon>Sphaeropleales</taxon>
        <taxon>Selenastraceae</taxon>
        <taxon>Raphidocelis</taxon>
    </lineage>
</organism>
<dbReference type="EC" id="2.4.1.21" evidence="4"/>
<sequence>MRGSVFTGRAGARPLIASRSGNAPLARFSTAIPRVARATSPLSAAQLAELVEGNRRLRALLEGQLDALPADQVDSLRRQYDEARALAASNGLELEPLPPARAGGAAAGGKGGKKAGGAGGARPETAAGSGAREAGGSAGGAGGSQRAAAPAAGKAASSSSSGGGSGSATPAPVAPAEPEAPATLEPAPSATAASAAPPAEAEHWIDDRGRAGGEDADRLSPRLTPEQEAARAAREAAQRAEADALVSSHDPAAVAESRHHWLVFTVPERPVAGADCVVYFNKRQSGTLGFAQRVSMQVGYNAWQLGGEKLPLAPAAVPSVDGSEFWAAKFKVPAEAFELNCVFGDDYGNHDNNLGKDFTFPTEGGLSFEEWLDSAADRAARAEQEEAAARAAAAAEAAAAAAEAALARDEAEAVSAVDELRGAVASLREGALAQREAGAGGAAALLWTTAPAPLRAGARGTLLYNSRAGPLAWLDPAQGHAAPCLTYGFNNWRTKGAAPIEMKPSSAVPAADDQLWWEASVDLPPDAACLNFCVNSGDCWDNNGGGDHKALVSPPPAFDASPDPTAAWLDSLVPPLRAAARARREAAEAEAAAKEAKRAEERGVLRNRALAVTRRQLRHVLFTEPEVIRAGEKVTVYYSPASTNLAGREQIHITAGFNRWGHLRKLGPAAMKPPGQGGMHHRATFMVPRDAHMLDVVLSDGEGSYDNRGGLDYHLPVAGGVGARPQPLHVVHIAVEMAPIAKVGGLGDVVTSLGRAVQDQGHMVEAILPCPSQCRCNLLTTTTPTPPHVVVTSCVVEGIRVFFVDPHNGFFHTDSVYGRNDDEMRFDFFCKAALEFLLQTQRQPDILHCHDWQTAHVAKAYWDDYHPFGLWKPNVVFTIHNMNYGQRKIGEAAYYSQKFTTVSPTYAAEVGGHPAIAGHGHKFMGILNGIDPELWDPAEDPWLPVPYGAANCEEGKAAARAELRRRLGMNGWEDKLLVAVVSRLTGQKGVPLIKHAAWRSRDRGGQFVLLGSAPDPRVQGEFNALAGELSHGGDAAFCFYYDEPLSHLIYAAADIVVVPSMFEPCGLTQMIAMRYGAVPVVRHTGGLRDTVFDVDNDKARAAWEVAGSTDPEADGPTAVNGFAFEGADAGGLDYALNRAIDAYYNDKAWFRGLQSRVMGHDVSWCRPAVQYVDLYYAAIKK</sequence>